<dbReference type="CDD" id="cd03499">
    <property type="entry name" value="SQR_TypeC_SdhC"/>
    <property type="match status" value="1"/>
</dbReference>
<dbReference type="GO" id="GO:0046872">
    <property type="term" value="F:metal ion binding"/>
    <property type="evidence" value="ECO:0007669"/>
    <property type="project" value="UniProtKB-KW"/>
</dbReference>
<dbReference type="GO" id="GO:0005739">
    <property type="term" value="C:mitochondrion"/>
    <property type="evidence" value="ECO:0007669"/>
    <property type="project" value="GOC"/>
</dbReference>
<evidence type="ECO:0000313" key="10">
    <source>
        <dbReference type="Proteomes" id="UP001175261"/>
    </source>
</evidence>
<keyword evidence="6" id="KW-0408">Iron</keyword>
<evidence type="ECO:0000313" key="9">
    <source>
        <dbReference type="EMBL" id="KAK0391750.1"/>
    </source>
</evidence>
<name>A0AA39GQL3_SARSR</name>
<evidence type="ECO:0000256" key="7">
    <source>
        <dbReference type="ARBA" id="ARBA00023136"/>
    </source>
</evidence>
<sequence>MLNTRLGPTALRGPFASSVSAYTGASMLCVGRRSFQSTQFTSSSAAPQSKATKISASQGHEILTKQRLNRPIAPHLEVYRLSQTYLGSSAWMRITGSSLLGVGYIYFGAYLLSPLVGVDMGSASVASAFAELPGAVKMGIKMLLAWPFSFHFCNGIKQLLYDSAWAYPYNKVTMSRNDVYVFVVSTAVALGLVFGF</sequence>
<dbReference type="Gene3D" id="1.20.1300.10">
    <property type="entry name" value="Fumarate reductase/succinate dehydrogenase, transmembrane subunit"/>
    <property type="match status" value="1"/>
</dbReference>
<keyword evidence="3 8" id="KW-0812">Transmembrane</keyword>
<keyword evidence="4" id="KW-0479">Metal-binding</keyword>
<dbReference type="Pfam" id="PF01127">
    <property type="entry name" value="Sdh_cyt"/>
    <property type="match status" value="1"/>
</dbReference>
<dbReference type="InterPro" id="IPR000701">
    <property type="entry name" value="SuccDH_FuR_B_TM-su"/>
</dbReference>
<dbReference type="InterPro" id="IPR034804">
    <property type="entry name" value="SQR/QFR_C/D"/>
</dbReference>
<reference evidence="9" key="1">
    <citation type="submission" date="2022-10" db="EMBL/GenBank/DDBJ databases">
        <title>Determination and structural analysis of whole genome sequence of Sarocladium strictum F4-1.</title>
        <authorList>
            <person name="Hu L."/>
            <person name="Jiang Y."/>
        </authorList>
    </citation>
    <scope>NUCLEOTIDE SEQUENCE</scope>
    <source>
        <strain evidence="9">F4-1</strain>
    </source>
</reference>
<dbReference type="PANTHER" id="PTHR10978">
    <property type="entry name" value="SUCCINATE DEHYDROGENASE CYTOCHROME B560 SUBUNIT"/>
    <property type="match status" value="1"/>
</dbReference>
<comment type="caution">
    <text evidence="9">The sequence shown here is derived from an EMBL/GenBank/DDBJ whole genome shotgun (WGS) entry which is preliminary data.</text>
</comment>
<gene>
    <name evidence="9" type="ORF">NLU13_1249</name>
</gene>
<evidence type="ECO:0000256" key="3">
    <source>
        <dbReference type="ARBA" id="ARBA00022692"/>
    </source>
</evidence>
<keyword evidence="10" id="KW-1185">Reference proteome</keyword>
<dbReference type="PANTHER" id="PTHR10978:SF5">
    <property type="entry name" value="SUCCINATE DEHYDROGENASE CYTOCHROME B560 SUBUNIT, MITOCHONDRIAL"/>
    <property type="match status" value="1"/>
</dbReference>
<protein>
    <submittedName>
        <fullName evidence="9">Uncharacterized protein</fullName>
    </submittedName>
</protein>
<keyword evidence="7 8" id="KW-0472">Membrane</keyword>
<evidence type="ECO:0000256" key="2">
    <source>
        <dbReference type="ARBA" id="ARBA00022617"/>
    </source>
</evidence>
<comment type="subcellular location">
    <subcellularLocation>
        <location evidence="1">Membrane</location>
    </subcellularLocation>
</comment>
<dbReference type="GO" id="GO:0009055">
    <property type="term" value="F:electron transfer activity"/>
    <property type="evidence" value="ECO:0007669"/>
    <property type="project" value="InterPro"/>
</dbReference>
<feature type="transmembrane region" description="Helical" evidence="8">
    <location>
        <begin position="90"/>
        <end position="112"/>
    </location>
</feature>
<organism evidence="9 10">
    <name type="scientific">Sarocladium strictum</name>
    <name type="common">Black bundle disease fungus</name>
    <name type="synonym">Acremonium strictum</name>
    <dbReference type="NCBI Taxonomy" id="5046"/>
    <lineage>
        <taxon>Eukaryota</taxon>
        <taxon>Fungi</taxon>
        <taxon>Dikarya</taxon>
        <taxon>Ascomycota</taxon>
        <taxon>Pezizomycotina</taxon>
        <taxon>Sordariomycetes</taxon>
        <taxon>Hypocreomycetidae</taxon>
        <taxon>Hypocreales</taxon>
        <taxon>Sarocladiaceae</taxon>
        <taxon>Sarocladium</taxon>
    </lineage>
</organism>
<dbReference type="Proteomes" id="UP001175261">
    <property type="component" value="Unassembled WGS sequence"/>
</dbReference>
<keyword evidence="5 8" id="KW-1133">Transmembrane helix</keyword>
<evidence type="ECO:0000256" key="1">
    <source>
        <dbReference type="ARBA" id="ARBA00004370"/>
    </source>
</evidence>
<dbReference type="EMBL" id="JAPDFR010000001">
    <property type="protein sequence ID" value="KAK0391750.1"/>
    <property type="molecule type" value="Genomic_DNA"/>
</dbReference>
<dbReference type="GO" id="GO:0006121">
    <property type="term" value="P:mitochondrial electron transport, succinate to ubiquinone"/>
    <property type="evidence" value="ECO:0007669"/>
    <property type="project" value="TreeGrafter"/>
</dbReference>
<evidence type="ECO:0000256" key="4">
    <source>
        <dbReference type="ARBA" id="ARBA00022723"/>
    </source>
</evidence>
<dbReference type="GO" id="GO:0016020">
    <property type="term" value="C:membrane"/>
    <property type="evidence" value="ECO:0007669"/>
    <property type="project" value="UniProtKB-SubCell"/>
</dbReference>
<feature type="transmembrane region" description="Helical" evidence="8">
    <location>
        <begin position="179"/>
        <end position="195"/>
    </location>
</feature>
<dbReference type="InterPro" id="IPR014314">
    <property type="entry name" value="Succ_DH_cytb556"/>
</dbReference>
<accession>A0AA39GQL3</accession>
<evidence type="ECO:0000256" key="6">
    <source>
        <dbReference type="ARBA" id="ARBA00023004"/>
    </source>
</evidence>
<dbReference type="SUPFAM" id="SSF81343">
    <property type="entry name" value="Fumarate reductase respiratory complex transmembrane subunits"/>
    <property type="match status" value="1"/>
</dbReference>
<evidence type="ECO:0000256" key="5">
    <source>
        <dbReference type="ARBA" id="ARBA00022989"/>
    </source>
</evidence>
<dbReference type="AlphaFoldDB" id="A0AA39GQL3"/>
<dbReference type="GO" id="GO:0006099">
    <property type="term" value="P:tricarboxylic acid cycle"/>
    <property type="evidence" value="ECO:0007669"/>
    <property type="project" value="InterPro"/>
</dbReference>
<proteinExistence type="predicted"/>
<evidence type="ECO:0000256" key="8">
    <source>
        <dbReference type="SAM" id="Phobius"/>
    </source>
</evidence>
<keyword evidence="2" id="KW-0349">Heme</keyword>